<dbReference type="OrthoDB" id="7423492at2"/>
<dbReference type="GO" id="GO:0030288">
    <property type="term" value="C:outer membrane-bounded periplasmic space"/>
    <property type="evidence" value="ECO:0007669"/>
    <property type="project" value="TreeGrafter"/>
</dbReference>
<dbReference type="PANTHER" id="PTHR37481:SF1">
    <property type="entry name" value="LIPOPOLYSACCHARIDE EXPORT SYSTEM PROTEIN LPTC"/>
    <property type="match status" value="1"/>
</dbReference>
<sequence length="212" mass="23221">MSELARRTLSERQQWARPGGRHDRLIRTSNWLIPASIGVLTAFLVMAPLTMAGDVSFVLDKNKVDVAKERLKLQSATYRGTDTKGQPFELQAGSAVQKSSAEAVVRIQQMAAAIQLQDGPARLTAPRARYDMDTEKVRVDGGIAVRAPNNYTLDTSNADVDLKTRQLTSTAPVTGTVRQGNFSANSMSADLESRTVRLNGNARLRIVPRQTK</sequence>
<organism evidence="8 9">
    <name type="scientific">Sphingomonas palmae</name>
    <dbReference type="NCBI Taxonomy" id="1855283"/>
    <lineage>
        <taxon>Bacteria</taxon>
        <taxon>Pseudomonadati</taxon>
        <taxon>Pseudomonadota</taxon>
        <taxon>Alphaproteobacteria</taxon>
        <taxon>Sphingomonadales</taxon>
        <taxon>Sphingomonadaceae</taxon>
        <taxon>Sphingomonas</taxon>
    </lineage>
</organism>
<dbReference type="GO" id="GO:0005886">
    <property type="term" value="C:plasma membrane"/>
    <property type="evidence" value="ECO:0007669"/>
    <property type="project" value="InterPro"/>
</dbReference>
<name>A0A1H7SDA7_9SPHN</name>
<keyword evidence="9" id="KW-1185">Reference proteome</keyword>
<dbReference type="EMBL" id="FNZZ01000004">
    <property type="protein sequence ID" value="SEL70368.1"/>
    <property type="molecule type" value="Genomic_DNA"/>
</dbReference>
<keyword evidence="4 7" id="KW-1133">Transmembrane helix</keyword>
<dbReference type="Proteomes" id="UP000199214">
    <property type="component" value="Unassembled WGS sequence"/>
</dbReference>
<keyword evidence="1" id="KW-1003">Cell membrane</keyword>
<gene>
    <name evidence="8" type="ORF">SAMN05216382_2524</name>
</gene>
<feature type="compositionally biased region" description="Basic and acidic residues" evidence="6">
    <location>
        <begin position="1"/>
        <end position="10"/>
    </location>
</feature>
<keyword evidence="5 7" id="KW-0472">Membrane</keyword>
<evidence type="ECO:0000313" key="9">
    <source>
        <dbReference type="Proteomes" id="UP000199214"/>
    </source>
</evidence>
<dbReference type="InterPro" id="IPR052363">
    <property type="entry name" value="LPS_export_LptC"/>
</dbReference>
<keyword evidence="2" id="KW-0997">Cell inner membrane</keyword>
<reference evidence="9" key="1">
    <citation type="submission" date="2016-10" db="EMBL/GenBank/DDBJ databases">
        <authorList>
            <person name="Varghese N."/>
            <person name="Submissions S."/>
        </authorList>
    </citation>
    <scope>NUCLEOTIDE SEQUENCE [LARGE SCALE GENOMIC DNA]</scope>
    <source>
        <strain evidence="9">JS21-1</strain>
    </source>
</reference>
<keyword evidence="3 7" id="KW-0812">Transmembrane</keyword>
<dbReference type="GO" id="GO:0015221">
    <property type="term" value="F:lipopolysaccharide transmembrane transporter activity"/>
    <property type="evidence" value="ECO:0007669"/>
    <property type="project" value="InterPro"/>
</dbReference>
<evidence type="ECO:0000313" key="8">
    <source>
        <dbReference type="EMBL" id="SEL70368.1"/>
    </source>
</evidence>
<dbReference type="Gene3D" id="2.60.450.10">
    <property type="entry name" value="Lipopolysaccharide (LPS) transport protein A like domain"/>
    <property type="match status" value="1"/>
</dbReference>
<evidence type="ECO:0000256" key="3">
    <source>
        <dbReference type="ARBA" id="ARBA00022692"/>
    </source>
</evidence>
<dbReference type="InterPro" id="IPR026265">
    <property type="entry name" value="LptC"/>
</dbReference>
<evidence type="ECO:0000256" key="5">
    <source>
        <dbReference type="ARBA" id="ARBA00023136"/>
    </source>
</evidence>
<accession>A0A1H7SDA7</accession>
<dbReference type="InterPro" id="IPR010664">
    <property type="entry name" value="LipoPS_assembly_LptC-rel"/>
</dbReference>
<proteinExistence type="predicted"/>
<dbReference type="RefSeq" id="WP_093006746.1">
    <property type="nucleotide sequence ID" value="NZ_FNZZ01000004.1"/>
</dbReference>
<evidence type="ECO:0000256" key="7">
    <source>
        <dbReference type="SAM" id="Phobius"/>
    </source>
</evidence>
<evidence type="ECO:0000256" key="2">
    <source>
        <dbReference type="ARBA" id="ARBA00022519"/>
    </source>
</evidence>
<evidence type="ECO:0000256" key="1">
    <source>
        <dbReference type="ARBA" id="ARBA00022475"/>
    </source>
</evidence>
<dbReference type="GO" id="GO:0017089">
    <property type="term" value="F:glycolipid transfer activity"/>
    <property type="evidence" value="ECO:0007669"/>
    <property type="project" value="TreeGrafter"/>
</dbReference>
<dbReference type="AlphaFoldDB" id="A0A1H7SDA7"/>
<dbReference type="PANTHER" id="PTHR37481">
    <property type="entry name" value="LIPOPOLYSACCHARIDE EXPORT SYSTEM PROTEIN LPTC"/>
    <property type="match status" value="1"/>
</dbReference>
<dbReference type="Pfam" id="PF06835">
    <property type="entry name" value="LptC"/>
    <property type="match status" value="1"/>
</dbReference>
<protein>
    <submittedName>
        <fullName evidence="8">Lipopolysaccharide export system protein LptC</fullName>
    </submittedName>
</protein>
<evidence type="ECO:0000256" key="4">
    <source>
        <dbReference type="ARBA" id="ARBA00022989"/>
    </source>
</evidence>
<dbReference type="NCBIfam" id="TIGR04409">
    <property type="entry name" value="LptC_YrbK"/>
    <property type="match status" value="1"/>
</dbReference>
<evidence type="ECO:0000256" key="6">
    <source>
        <dbReference type="SAM" id="MobiDB-lite"/>
    </source>
</evidence>
<feature type="region of interest" description="Disordered" evidence="6">
    <location>
        <begin position="1"/>
        <end position="20"/>
    </location>
</feature>
<feature type="transmembrane region" description="Helical" evidence="7">
    <location>
        <begin position="31"/>
        <end position="51"/>
    </location>
</feature>
<dbReference type="STRING" id="1855283.SAMN05216382_2524"/>